<name>A0A067NUJ7_PLEO1</name>
<evidence type="ECO:0000313" key="7">
    <source>
        <dbReference type="EMBL" id="KDQ27276.1"/>
    </source>
</evidence>
<comment type="subcellular location">
    <subcellularLocation>
        <location evidence="1">Membrane</location>
        <topology evidence="1">Multi-pass membrane protein</topology>
    </subcellularLocation>
</comment>
<feature type="transmembrane region" description="Helical" evidence="5">
    <location>
        <begin position="20"/>
        <end position="39"/>
    </location>
</feature>
<dbReference type="InterPro" id="IPR005828">
    <property type="entry name" value="MFS_sugar_transport-like"/>
</dbReference>
<feature type="transmembrane region" description="Helical" evidence="5">
    <location>
        <begin position="51"/>
        <end position="69"/>
    </location>
</feature>
<dbReference type="InParanoid" id="A0A067NUJ7"/>
<accession>A0A067NUJ7</accession>
<dbReference type="SUPFAM" id="SSF103473">
    <property type="entry name" value="MFS general substrate transporter"/>
    <property type="match status" value="1"/>
</dbReference>
<dbReference type="GO" id="GO:0022857">
    <property type="term" value="F:transmembrane transporter activity"/>
    <property type="evidence" value="ECO:0007669"/>
    <property type="project" value="InterPro"/>
</dbReference>
<reference evidence="8" key="1">
    <citation type="journal article" date="2014" name="Proc. Natl. Acad. Sci. U.S.A.">
        <title>Extensive sampling of basidiomycete genomes demonstrates inadequacy of the white-rot/brown-rot paradigm for wood decay fungi.</title>
        <authorList>
            <person name="Riley R."/>
            <person name="Salamov A.A."/>
            <person name="Brown D.W."/>
            <person name="Nagy L.G."/>
            <person name="Floudas D."/>
            <person name="Held B.W."/>
            <person name="Levasseur A."/>
            <person name="Lombard V."/>
            <person name="Morin E."/>
            <person name="Otillar R."/>
            <person name="Lindquist E.A."/>
            <person name="Sun H."/>
            <person name="LaButti K.M."/>
            <person name="Schmutz J."/>
            <person name="Jabbour D."/>
            <person name="Luo H."/>
            <person name="Baker S.E."/>
            <person name="Pisabarro A.G."/>
            <person name="Walton J.D."/>
            <person name="Blanchette R.A."/>
            <person name="Henrissat B."/>
            <person name="Martin F."/>
            <person name="Cullen D."/>
            <person name="Hibbett D.S."/>
            <person name="Grigoriev I.V."/>
        </authorList>
    </citation>
    <scope>NUCLEOTIDE SEQUENCE [LARGE SCALE GENOMIC DNA]</scope>
    <source>
        <strain evidence="8">PC15</strain>
    </source>
</reference>
<dbReference type="Proteomes" id="UP000027073">
    <property type="component" value="Unassembled WGS sequence"/>
</dbReference>
<dbReference type="EMBL" id="KL198008">
    <property type="protein sequence ID" value="KDQ27276.1"/>
    <property type="molecule type" value="Genomic_DNA"/>
</dbReference>
<evidence type="ECO:0000256" key="5">
    <source>
        <dbReference type="SAM" id="Phobius"/>
    </source>
</evidence>
<proteinExistence type="predicted"/>
<evidence type="ECO:0000256" key="3">
    <source>
        <dbReference type="ARBA" id="ARBA00022989"/>
    </source>
</evidence>
<gene>
    <name evidence="7" type="ORF">PLEOSDRAFT_51304</name>
</gene>
<organism evidence="7 8">
    <name type="scientific">Pleurotus ostreatus (strain PC15)</name>
    <name type="common">Oyster mushroom</name>
    <dbReference type="NCBI Taxonomy" id="1137138"/>
    <lineage>
        <taxon>Eukaryota</taxon>
        <taxon>Fungi</taxon>
        <taxon>Dikarya</taxon>
        <taxon>Basidiomycota</taxon>
        <taxon>Agaricomycotina</taxon>
        <taxon>Agaricomycetes</taxon>
        <taxon>Agaricomycetidae</taxon>
        <taxon>Agaricales</taxon>
        <taxon>Pleurotineae</taxon>
        <taxon>Pleurotaceae</taxon>
        <taxon>Pleurotus</taxon>
    </lineage>
</organism>
<sequence>MLQYELFAGDSLPPKLEGFLKSGALIGSAIGQLLFGYLGDAFGRKAIYGKELLTVIFGTILCLSTPTGILSPSNSLIYLASFRIIVGIGIGGDIPMSSSITADRTEPWKRGTVLAYIVSMQGWGSLVGSLVTIVVLAAYKHAIHDNGEINKLDAVWRITMGLSLVPAFATVYQRLTLPDATRELQSEAEEKLQTDINVSKFLEYLSEGGHWKHLVGTCLCWFLTNIAFYGVNLNQNFVLEQIGFQGTTGTPWQKLFKIATGSLIITVLGFIPGYYFTIFTVHRLGRKWIQVQGALMTALFTAILAAKFHSLGTVAFIVCFSFLQFFFNFGTNMCIIPAELFPSRYRASAQGLSAASGRCGAIFSSLFFNQLSKSVGTPVILWIFFAVSLLAVVVTLIFLPETKDRDADAVFEKEMQAKAGYVGSSRAGSRTSAS</sequence>
<feature type="transmembrane region" description="Helical" evidence="5">
    <location>
        <begin position="154"/>
        <end position="172"/>
    </location>
</feature>
<dbReference type="AlphaFoldDB" id="A0A067NUJ7"/>
<protein>
    <recommendedName>
        <fullName evidence="6">Major facilitator superfamily (MFS) profile domain-containing protein</fullName>
    </recommendedName>
</protein>
<evidence type="ECO:0000313" key="8">
    <source>
        <dbReference type="Proteomes" id="UP000027073"/>
    </source>
</evidence>
<feature type="domain" description="Major facilitator superfamily (MFS) profile" evidence="6">
    <location>
        <begin position="1"/>
        <end position="403"/>
    </location>
</feature>
<dbReference type="InterPro" id="IPR036259">
    <property type="entry name" value="MFS_trans_sf"/>
</dbReference>
<dbReference type="OrthoDB" id="433512at2759"/>
<dbReference type="VEuPathDB" id="FungiDB:PLEOSDRAFT_51304"/>
<evidence type="ECO:0000256" key="1">
    <source>
        <dbReference type="ARBA" id="ARBA00004141"/>
    </source>
</evidence>
<dbReference type="GO" id="GO:0016020">
    <property type="term" value="C:membrane"/>
    <property type="evidence" value="ECO:0007669"/>
    <property type="project" value="UniProtKB-SubCell"/>
</dbReference>
<keyword evidence="4 5" id="KW-0472">Membrane</keyword>
<dbReference type="Pfam" id="PF00083">
    <property type="entry name" value="Sugar_tr"/>
    <property type="match status" value="1"/>
</dbReference>
<feature type="transmembrane region" description="Helical" evidence="5">
    <location>
        <begin position="288"/>
        <end position="308"/>
    </location>
</feature>
<evidence type="ECO:0000256" key="4">
    <source>
        <dbReference type="ARBA" id="ARBA00023136"/>
    </source>
</evidence>
<dbReference type="InterPro" id="IPR020846">
    <property type="entry name" value="MFS_dom"/>
</dbReference>
<feature type="transmembrane region" description="Helical" evidence="5">
    <location>
        <begin position="75"/>
        <end position="92"/>
    </location>
</feature>
<feature type="transmembrane region" description="Helical" evidence="5">
    <location>
        <begin position="255"/>
        <end position="276"/>
    </location>
</feature>
<evidence type="ECO:0000259" key="6">
    <source>
        <dbReference type="PROSITE" id="PS50850"/>
    </source>
</evidence>
<dbReference type="PROSITE" id="PS50850">
    <property type="entry name" value="MFS"/>
    <property type="match status" value="1"/>
</dbReference>
<dbReference type="HOGENOM" id="CLU_001265_46_14_1"/>
<keyword evidence="2 5" id="KW-0812">Transmembrane</keyword>
<dbReference type="Gene3D" id="1.20.1250.20">
    <property type="entry name" value="MFS general substrate transporter like domains"/>
    <property type="match status" value="1"/>
</dbReference>
<evidence type="ECO:0000256" key="2">
    <source>
        <dbReference type="ARBA" id="ARBA00022692"/>
    </source>
</evidence>
<keyword evidence="3 5" id="KW-1133">Transmembrane helix</keyword>
<feature type="transmembrane region" description="Helical" evidence="5">
    <location>
        <begin position="113"/>
        <end position="139"/>
    </location>
</feature>
<feature type="transmembrane region" description="Helical" evidence="5">
    <location>
        <begin position="379"/>
        <end position="399"/>
    </location>
</feature>
<dbReference type="PANTHER" id="PTHR24064">
    <property type="entry name" value="SOLUTE CARRIER FAMILY 22 MEMBER"/>
    <property type="match status" value="1"/>
</dbReference>
<feature type="transmembrane region" description="Helical" evidence="5">
    <location>
        <begin position="314"/>
        <end position="335"/>
    </location>
</feature>
<dbReference type="STRING" id="1137138.A0A067NUJ7"/>